<feature type="region of interest" description="Disordered" evidence="1">
    <location>
        <begin position="1"/>
        <end position="26"/>
    </location>
</feature>
<keyword evidence="3" id="KW-1185">Reference proteome</keyword>
<evidence type="ECO:0000313" key="2">
    <source>
        <dbReference type="EMBL" id="RDX42584.1"/>
    </source>
</evidence>
<dbReference type="Proteomes" id="UP000256964">
    <property type="component" value="Unassembled WGS sequence"/>
</dbReference>
<reference evidence="2 3" key="1">
    <citation type="journal article" date="2018" name="Biotechnol. Biofuels">
        <title>Integrative visual omics of the white-rot fungus Polyporus brumalis exposes the biotechnological potential of its oxidative enzymes for delignifying raw plant biomass.</title>
        <authorList>
            <person name="Miyauchi S."/>
            <person name="Rancon A."/>
            <person name="Drula E."/>
            <person name="Hage H."/>
            <person name="Chaduli D."/>
            <person name="Favel A."/>
            <person name="Grisel S."/>
            <person name="Henrissat B."/>
            <person name="Herpoel-Gimbert I."/>
            <person name="Ruiz-Duenas F.J."/>
            <person name="Chevret D."/>
            <person name="Hainaut M."/>
            <person name="Lin J."/>
            <person name="Wang M."/>
            <person name="Pangilinan J."/>
            <person name="Lipzen A."/>
            <person name="Lesage-Meessen L."/>
            <person name="Navarro D."/>
            <person name="Riley R."/>
            <person name="Grigoriev I.V."/>
            <person name="Zhou S."/>
            <person name="Raouche S."/>
            <person name="Rosso M.N."/>
        </authorList>
    </citation>
    <scope>NUCLEOTIDE SEQUENCE [LARGE SCALE GENOMIC DNA]</scope>
    <source>
        <strain evidence="2 3">BRFM 1820</strain>
    </source>
</reference>
<sequence length="104" mass="11101">MSNSIFSFAGSNRRTSPRAANGKPRSTHNGVTVLLCLWAPADVLDPNSCTHVAHGRYLSPRIQASSCISQTRTIATAAGTVSSQWPSHSCLFLICGLRFAALAR</sequence>
<feature type="compositionally biased region" description="Polar residues" evidence="1">
    <location>
        <begin position="1"/>
        <end position="14"/>
    </location>
</feature>
<dbReference type="EMBL" id="KZ857481">
    <property type="protein sequence ID" value="RDX42584.1"/>
    <property type="molecule type" value="Genomic_DNA"/>
</dbReference>
<accession>A0A371CQM9</accession>
<protein>
    <submittedName>
        <fullName evidence="2">Uncharacterized protein</fullName>
    </submittedName>
</protein>
<evidence type="ECO:0000313" key="3">
    <source>
        <dbReference type="Proteomes" id="UP000256964"/>
    </source>
</evidence>
<proteinExistence type="predicted"/>
<gene>
    <name evidence="2" type="ORF">OH76DRAFT_94310</name>
</gene>
<name>A0A371CQM9_9APHY</name>
<evidence type="ECO:0000256" key="1">
    <source>
        <dbReference type="SAM" id="MobiDB-lite"/>
    </source>
</evidence>
<organism evidence="2 3">
    <name type="scientific">Lentinus brumalis</name>
    <dbReference type="NCBI Taxonomy" id="2498619"/>
    <lineage>
        <taxon>Eukaryota</taxon>
        <taxon>Fungi</taxon>
        <taxon>Dikarya</taxon>
        <taxon>Basidiomycota</taxon>
        <taxon>Agaricomycotina</taxon>
        <taxon>Agaricomycetes</taxon>
        <taxon>Polyporales</taxon>
        <taxon>Polyporaceae</taxon>
        <taxon>Lentinus</taxon>
    </lineage>
</organism>
<dbReference type="AlphaFoldDB" id="A0A371CQM9"/>